<keyword evidence="2" id="KW-1185">Reference proteome</keyword>
<evidence type="ECO:0000313" key="1">
    <source>
        <dbReference type="EMBL" id="KAI0052623.1"/>
    </source>
</evidence>
<reference evidence="1" key="1">
    <citation type="submission" date="2021-02" db="EMBL/GenBank/DDBJ databases">
        <authorList>
            <consortium name="DOE Joint Genome Institute"/>
            <person name="Ahrendt S."/>
            <person name="Looney B.P."/>
            <person name="Miyauchi S."/>
            <person name="Morin E."/>
            <person name="Drula E."/>
            <person name="Courty P.E."/>
            <person name="Chicoki N."/>
            <person name="Fauchery L."/>
            <person name="Kohler A."/>
            <person name="Kuo A."/>
            <person name="Labutti K."/>
            <person name="Pangilinan J."/>
            <person name="Lipzen A."/>
            <person name="Riley R."/>
            <person name="Andreopoulos W."/>
            <person name="He G."/>
            <person name="Johnson J."/>
            <person name="Barry K.W."/>
            <person name="Grigoriev I.V."/>
            <person name="Nagy L."/>
            <person name="Hibbett D."/>
            <person name="Henrissat B."/>
            <person name="Matheny P.B."/>
            <person name="Labbe J."/>
            <person name="Martin F."/>
        </authorList>
    </citation>
    <scope>NUCLEOTIDE SEQUENCE</scope>
    <source>
        <strain evidence="1">FP105234-sp</strain>
    </source>
</reference>
<reference evidence="1" key="2">
    <citation type="journal article" date="2022" name="New Phytol.">
        <title>Evolutionary transition to the ectomycorrhizal habit in the genomes of a hyperdiverse lineage of mushroom-forming fungi.</title>
        <authorList>
            <person name="Looney B."/>
            <person name="Miyauchi S."/>
            <person name="Morin E."/>
            <person name="Drula E."/>
            <person name="Courty P.E."/>
            <person name="Kohler A."/>
            <person name="Kuo A."/>
            <person name="LaButti K."/>
            <person name="Pangilinan J."/>
            <person name="Lipzen A."/>
            <person name="Riley R."/>
            <person name="Andreopoulos W."/>
            <person name="He G."/>
            <person name="Johnson J."/>
            <person name="Nolan M."/>
            <person name="Tritt A."/>
            <person name="Barry K.W."/>
            <person name="Grigoriev I.V."/>
            <person name="Nagy L.G."/>
            <person name="Hibbett D."/>
            <person name="Henrissat B."/>
            <person name="Matheny P.B."/>
            <person name="Labbe J."/>
            <person name="Martin F.M."/>
        </authorList>
    </citation>
    <scope>NUCLEOTIDE SEQUENCE</scope>
    <source>
        <strain evidence="1">FP105234-sp</strain>
    </source>
</reference>
<name>A0ACB8S8X8_9AGAM</name>
<proteinExistence type="predicted"/>
<accession>A0ACB8S8X8</accession>
<gene>
    <name evidence="1" type="ORF">FA95DRAFT_1663859</name>
</gene>
<comment type="caution">
    <text evidence="1">The sequence shown here is derived from an EMBL/GenBank/DDBJ whole genome shotgun (WGS) entry which is preliminary data.</text>
</comment>
<dbReference type="Proteomes" id="UP000814033">
    <property type="component" value="Unassembled WGS sequence"/>
</dbReference>
<protein>
    <submittedName>
        <fullName evidence="1">Uncharacterized protein</fullName>
    </submittedName>
</protein>
<evidence type="ECO:0000313" key="2">
    <source>
        <dbReference type="Proteomes" id="UP000814033"/>
    </source>
</evidence>
<organism evidence="1 2">
    <name type="scientific">Auriscalpium vulgare</name>
    <dbReference type="NCBI Taxonomy" id="40419"/>
    <lineage>
        <taxon>Eukaryota</taxon>
        <taxon>Fungi</taxon>
        <taxon>Dikarya</taxon>
        <taxon>Basidiomycota</taxon>
        <taxon>Agaricomycotina</taxon>
        <taxon>Agaricomycetes</taxon>
        <taxon>Russulales</taxon>
        <taxon>Auriscalpiaceae</taxon>
        <taxon>Auriscalpium</taxon>
    </lineage>
</organism>
<sequence length="435" mass="48033">MAIISDADDELSIKRIVDILKIPPDYARYDAIEDPKILQRLEEWKSNALAALQELRKRARKKDSRTHYEGDCDIVSAVAAFQGRGEWLSGPIMEVSAEILRLAGDPYESLVEGILNRNIKGVFSHSPHPSLNVHTGRKLPRASGGPMASQDAYEGQTWKDQPGVGNVLLWCVQHIDRDQYERVWYLVIPPTMALLDDFEIRYKLEGINVVAAILATAPPDLLRRTGVVELLFASLQRALTFLHSPLTPELLRAALTVAVALVVCTSRQGTELRFDQLCALLSDGIIGNVWLYANQDPETIQASVDVLPLLVEALGIGTARYLKALIHQLTYPLRKTAFEPNRLSLQLASLKALQVVISACSLRMEKWKGTVVAAVAECWSTLIDAGYTGTELKKELRAVCEEMGRAVPSVGEDFERLIALDRGLFGDLCGGPVVT</sequence>
<dbReference type="EMBL" id="MU275844">
    <property type="protein sequence ID" value="KAI0052623.1"/>
    <property type="molecule type" value="Genomic_DNA"/>
</dbReference>